<dbReference type="GO" id="GO:0003755">
    <property type="term" value="F:peptidyl-prolyl cis-trans isomerase activity"/>
    <property type="evidence" value="ECO:0007669"/>
    <property type="project" value="UniProtKB-KW"/>
</dbReference>
<dbReference type="InterPro" id="IPR008880">
    <property type="entry name" value="Trigger_fac_C"/>
</dbReference>
<dbReference type="Pfam" id="PF00254">
    <property type="entry name" value="FKBP_C"/>
    <property type="match status" value="1"/>
</dbReference>
<feature type="domain" description="PPIase FKBP-type" evidence="12">
    <location>
        <begin position="113"/>
        <end position="193"/>
    </location>
</feature>
<keyword evidence="5 10" id="KW-0697">Rotamase</keyword>
<dbReference type="GO" id="GO:0015031">
    <property type="term" value="P:protein transport"/>
    <property type="evidence" value="ECO:0007669"/>
    <property type="project" value="InterPro"/>
</dbReference>
<dbReference type="InterPro" id="IPR027304">
    <property type="entry name" value="Trigger_fact/SurA_dom_sf"/>
</dbReference>
<dbReference type="EC" id="5.2.1.8" evidence="10"/>
<evidence type="ECO:0000256" key="8">
    <source>
        <dbReference type="ARBA" id="ARBA00023306"/>
    </source>
</evidence>
<dbReference type="PROSITE" id="PS50059">
    <property type="entry name" value="FKBP_PPIASE"/>
    <property type="match status" value="1"/>
</dbReference>
<feature type="chain" id="PRO_5038929532" description="peptidylprolyl isomerase" evidence="11">
    <location>
        <begin position="20"/>
        <end position="396"/>
    </location>
</feature>
<evidence type="ECO:0000256" key="7">
    <source>
        <dbReference type="ARBA" id="ARBA00023235"/>
    </source>
</evidence>
<evidence type="ECO:0000313" key="13">
    <source>
        <dbReference type="EMBL" id="MST82200.1"/>
    </source>
</evidence>
<protein>
    <recommendedName>
        <fullName evidence="10">peptidylprolyl isomerase</fullName>
        <ecNumber evidence="10">5.2.1.8</ecNumber>
    </recommendedName>
</protein>
<evidence type="ECO:0000256" key="5">
    <source>
        <dbReference type="ARBA" id="ARBA00023110"/>
    </source>
</evidence>
<keyword evidence="4" id="KW-0132">Cell division</keyword>
<dbReference type="GO" id="GO:0005737">
    <property type="term" value="C:cytoplasm"/>
    <property type="evidence" value="ECO:0007669"/>
    <property type="project" value="UniProtKB-SubCell"/>
</dbReference>
<evidence type="ECO:0000256" key="11">
    <source>
        <dbReference type="SAM" id="SignalP"/>
    </source>
</evidence>
<evidence type="ECO:0000256" key="4">
    <source>
        <dbReference type="ARBA" id="ARBA00022618"/>
    </source>
</evidence>
<dbReference type="GO" id="GO:0006457">
    <property type="term" value="P:protein folding"/>
    <property type="evidence" value="ECO:0007669"/>
    <property type="project" value="InterPro"/>
</dbReference>
<dbReference type="Gene3D" id="3.10.50.40">
    <property type="match status" value="1"/>
</dbReference>
<feature type="signal peptide" evidence="11">
    <location>
        <begin position="1"/>
        <end position="19"/>
    </location>
</feature>
<dbReference type="SUPFAM" id="SSF54534">
    <property type="entry name" value="FKBP-like"/>
    <property type="match status" value="1"/>
</dbReference>
<dbReference type="Proteomes" id="UP000466864">
    <property type="component" value="Unassembled WGS sequence"/>
</dbReference>
<keyword evidence="7 10" id="KW-0413">Isomerase</keyword>
<evidence type="ECO:0000313" key="14">
    <source>
        <dbReference type="Proteomes" id="UP000466864"/>
    </source>
</evidence>
<dbReference type="SUPFAM" id="SSF109998">
    <property type="entry name" value="Triger factor/SurA peptide-binding domain-like"/>
    <property type="match status" value="1"/>
</dbReference>
<comment type="similarity">
    <text evidence="3">Belongs to the FKBP-type PPIase family. Tig subfamily.</text>
</comment>
<evidence type="ECO:0000256" key="9">
    <source>
        <dbReference type="ARBA" id="ARBA00024849"/>
    </source>
</evidence>
<keyword evidence="8" id="KW-0131">Cell cycle</keyword>
<comment type="function">
    <text evidence="9">Involved in protein export. Acts as a chaperone by maintaining the newly synthesized protein in an open conformation. Functions as a peptidyl-prolyl cis-trans isomerase.</text>
</comment>
<comment type="subcellular location">
    <subcellularLocation>
        <location evidence="2">Cytoplasm</location>
    </subcellularLocation>
</comment>
<dbReference type="Gene3D" id="1.10.3120.10">
    <property type="entry name" value="Trigger factor, C-terminal domain"/>
    <property type="match status" value="1"/>
</dbReference>
<organism evidence="13 14">
    <name type="scientific">Bilifractor porci</name>
    <dbReference type="NCBI Taxonomy" id="2606636"/>
    <lineage>
        <taxon>Bacteria</taxon>
        <taxon>Bacillati</taxon>
        <taxon>Bacillota</taxon>
        <taxon>Clostridia</taxon>
        <taxon>Lachnospirales</taxon>
        <taxon>Lachnospiraceae</taxon>
        <taxon>Bilifractor</taxon>
    </lineage>
</organism>
<proteinExistence type="inferred from homology"/>
<evidence type="ECO:0000256" key="2">
    <source>
        <dbReference type="ARBA" id="ARBA00004496"/>
    </source>
</evidence>
<evidence type="ECO:0000256" key="1">
    <source>
        <dbReference type="ARBA" id="ARBA00000971"/>
    </source>
</evidence>
<dbReference type="GO" id="GO:0051301">
    <property type="term" value="P:cell division"/>
    <property type="evidence" value="ECO:0007669"/>
    <property type="project" value="UniProtKB-KW"/>
</dbReference>
<accession>A0A7X2P8I9</accession>
<dbReference type="RefSeq" id="WP_154458116.1">
    <property type="nucleotide sequence ID" value="NZ_VUMV01000005.1"/>
</dbReference>
<evidence type="ECO:0000256" key="10">
    <source>
        <dbReference type="PROSITE-ProRule" id="PRU00277"/>
    </source>
</evidence>
<dbReference type="InterPro" id="IPR005215">
    <property type="entry name" value="Trig_fac"/>
</dbReference>
<reference evidence="13 14" key="1">
    <citation type="submission" date="2019-08" db="EMBL/GenBank/DDBJ databases">
        <title>In-depth cultivation of the pig gut microbiome towards novel bacterial diversity and tailored functional studies.</title>
        <authorList>
            <person name="Wylensek D."/>
            <person name="Hitch T.C.A."/>
            <person name="Clavel T."/>
        </authorList>
    </citation>
    <scope>NUCLEOTIDE SEQUENCE [LARGE SCALE GENOMIC DNA]</scope>
    <source>
        <strain evidence="13 14">Oil+RF-744-WCA-WT-13</strain>
    </source>
</reference>
<sequence>MKKKTAVLILCALMAAGLAACGGKGGENLSSVTGESIETSAVSSSSQEDAVMSIPLAEGDDWKLEDCIVLGNYKGLKLTKTVGQVTDEEVDSYIQSQATAEEVTDENAAVQDGDTVNIDYVGKIDGQEFDGGSAQGSVLVIGSDTFIDGFEDGLIGMKKGETKDLNLKFPDDYGNTDVAGKDVVFTVTLNSISRAPEQDDAWVSSYTDGEYTTMDDYRAYMKESLQKGNEEAADQQLNSDAWEQVESACTFLKLPKSYVEEGSEEFEKNVTSQAEQYNLSLDDFIEQNGLTAEEYKVRKEQYGRYTAESRLLLDALMQAEQLTDDSQEYQDALAETEKAWGMTADALKEQYGEDTLKQYVETQMVLDKVIGYADVTETQTDGADSITVTNAGGTTE</sequence>
<evidence type="ECO:0000259" key="12">
    <source>
        <dbReference type="PROSITE" id="PS50059"/>
    </source>
</evidence>
<dbReference type="PROSITE" id="PS51257">
    <property type="entry name" value="PROKAR_LIPOPROTEIN"/>
    <property type="match status" value="1"/>
</dbReference>
<keyword evidence="6" id="KW-0143">Chaperone</keyword>
<dbReference type="Pfam" id="PF05698">
    <property type="entry name" value="Trigger_C"/>
    <property type="match status" value="1"/>
</dbReference>
<dbReference type="InterPro" id="IPR046357">
    <property type="entry name" value="PPIase_dom_sf"/>
</dbReference>
<evidence type="ECO:0000256" key="3">
    <source>
        <dbReference type="ARBA" id="ARBA00005464"/>
    </source>
</evidence>
<dbReference type="NCBIfam" id="TIGR00115">
    <property type="entry name" value="tig"/>
    <property type="match status" value="1"/>
</dbReference>
<name>A0A7X2P8I9_9FIRM</name>
<keyword evidence="14" id="KW-1185">Reference proteome</keyword>
<dbReference type="AlphaFoldDB" id="A0A7X2P8I9"/>
<dbReference type="InterPro" id="IPR037041">
    <property type="entry name" value="Trigger_fac_C_sf"/>
</dbReference>
<dbReference type="InterPro" id="IPR001179">
    <property type="entry name" value="PPIase_FKBP_dom"/>
</dbReference>
<comment type="catalytic activity">
    <reaction evidence="1 10">
        <text>[protein]-peptidylproline (omega=180) = [protein]-peptidylproline (omega=0)</text>
        <dbReference type="Rhea" id="RHEA:16237"/>
        <dbReference type="Rhea" id="RHEA-COMP:10747"/>
        <dbReference type="Rhea" id="RHEA-COMP:10748"/>
        <dbReference type="ChEBI" id="CHEBI:83833"/>
        <dbReference type="ChEBI" id="CHEBI:83834"/>
        <dbReference type="EC" id="5.2.1.8"/>
    </reaction>
</comment>
<gene>
    <name evidence="13" type="primary">tig</name>
    <name evidence="13" type="ORF">FYJ60_07715</name>
</gene>
<dbReference type="FunFam" id="3.10.50.40:FF:000001">
    <property type="entry name" value="Trigger factor"/>
    <property type="match status" value="1"/>
</dbReference>
<keyword evidence="11" id="KW-0732">Signal</keyword>
<dbReference type="EMBL" id="VUMV01000005">
    <property type="protein sequence ID" value="MST82200.1"/>
    <property type="molecule type" value="Genomic_DNA"/>
</dbReference>
<evidence type="ECO:0000256" key="6">
    <source>
        <dbReference type="ARBA" id="ARBA00023186"/>
    </source>
</evidence>
<comment type="caution">
    <text evidence="13">The sequence shown here is derived from an EMBL/GenBank/DDBJ whole genome shotgun (WGS) entry which is preliminary data.</text>
</comment>